<protein>
    <submittedName>
        <fullName evidence="2">UBA2 protein</fullName>
    </submittedName>
</protein>
<keyword evidence="3" id="KW-1185">Reference proteome</keyword>
<name>A0A812LQI6_9DINO</name>
<comment type="caution">
    <text evidence="2">The sequence shown here is derived from an EMBL/GenBank/DDBJ whole genome shotgun (WGS) entry which is preliminary data.</text>
</comment>
<evidence type="ECO:0000256" key="1">
    <source>
        <dbReference type="SAM" id="MobiDB-lite"/>
    </source>
</evidence>
<evidence type="ECO:0000313" key="3">
    <source>
        <dbReference type="Proteomes" id="UP000601435"/>
    </source>
</evidence>
<feature type="non-terminal residue" evidence="2">
    <location>
        <position position="146"/>
    </location>
</feature>
<sequence length="146" mass="16093">MHRFFRRKPAAGAPPSAPDSKDLAKEEALEAETREAEAAEKRAAEEAKEAKDAARRLEDAVCRAEERLRATGPASALRGEELKGELRDLETEAEALRAQDKTSALRLSALRQAMPAEDLRCLRGQEEAVRDETREAASLLAELRAE</sequence>
<reference evidence="2" key="1">
    <citation type="submission" date="2021-02" db="EMBL/GenBank/DDBJ databases">
        <authorList>
            <person name="Dougan E. K."/>
            <person name="Rhodes N."/>
            <person name="Thang M."/>
            <person name="Chan C."/>
        </authorList>
    </citation>
    <scope>NUCLEOTIDE SEQUENCE</scope>
</reference>
<dbReference type="EMBL" id="CAJNJA010009299">
    <property type="protein sequence ID" value="CAE7245405.1"/>
    <property type="molecule type" value="Genomic_DNA"/>
</dbReference>
<proteinExistence type="predicted"/>
<gene>
    <name evidence="2" type="primary">UBA2</name>
    <name evidence="2" type="ORF">SNEC2469_LOCUS4747</name>
</gene>
<evidence type="ECO:0000313" key="2">
    <source>
        <dbReference type="EMBL" id="CAE7245405.1"/>
    </source>
</evidence>
<feature type="compositionally biased region" description="Basic and acidic residues" evidence="1">
    <location>
        <begin position="19"/>
        <end position="56"/>
    </location>
</feature>
<accession>A0A812LQI6</accession>
<organism evidence="2 3">
    <name type="scientific">Symbiodinium necroappetens</name>
    <dbReference type="NCBI Taxonomy" id="1628268"/>
    <lineage>
        <taxon>Eukaryota</taxon>
        <taxon>Sar</taxon>
        <taxon>Alveolata</taxon>
        <taxon>Dinophyceae</taxon>
        <taxon>Suessiales</taxon>
        <taxon>Symbiodiniaceae</taxon>
        <taxon>Symbiodinium</taxon>
    </lineage>
</organism>
<dbReference type="AlphaFoldDB" id="A0A812LQI6"/>
<dbReference type="Proteomes" id="UP000601435">
    <property type="component" value="Unassembled WGS sequence"/>
</dbReference>
<feature type="region of interest" description="Disordered" evidence="1">
    <location>
        <begin position="1"/>
        <end position="56"/>
    </location>
</feature>